<reference evidence="2 3" key="1">
    <citation type="submission" date="2006-02" db="EMBL/GenBank/DDBJ databases">
        <authorList>
            <person name="Moran M.A."/>
            <person name="Kjelleberg S."/>
            <person name="Egan S."/>
            <person name="Saunders N."/>
            <person name="Thomas T."/>
            <person name="Ferriera S."/>
            <person name="Johnson J."/>
            <person name="Kravitz S."/>
            <person name="Halpern A."/>
            <person name="Remington K."/>
            <person name="Beeson K."/>
            <person name="Tran B."/>
            <person name="Rogers Y.-H."/>
            <person name="Friedman R."/>
            <person name="Venter J.C."/>
        </authorList>
    </citation>
    <scope>NUCLEOTIDE SEQUENCE [LARGE SCALE GENOMIC DNA]</scope>
    <source>
        <strain evidence="2 3">D2</strain>
    </source>
</reference>
<dbReference type="RefSeq" id="WP_009838503.1">
    <property type="nucleotide sequence ID" value="NZ_AAOH01000006.1"/>
</dbReference>
<keyword evidence="3" id="KW-1185">Reference proteome</keyword>
<dbReference type="eggNOG" id="ENOG5031UQG">
    <property type="taxonomic scope" value="Bacteria"/>
</dbReference>
<sequence length="131" mass="15430">MLSKPIYESLPYVYFAVGYGLITYQPSFFASFSGSLFFIAGALVWTLRSHFRRTDTKFNRQNQQSISRWYELKPFIMFLLAIVLMTWVDHNLVMLLAGVLIILATWILFLRVHNRYSKTNLFSHNNSQNHK</sequence>
<keyword evidence="1" id="KW-0472">Membrane</keyword>
<evidence type="ECO:0000256" key="1">
    <source>
        <dbReference type="SAM" id="Phobius"/>
    </source>
</evidence>
<dbReference type="EMBL" id="AAOH01000006">
    <property type="protein sequence ID" value="EAR27241.1"/>
    <property type="molecule type" value="Genomic_DNA"/>
</dbReference>
<evidence type="ECO:0000313" key="3">
    <source>
        <dbReference type="Proteomes" id="UP000006201"/>
    </source>
</evidence>
<accession>A4CCE8</accession>
<protein>
    <submittedName>
        <fullName evidence="2">Uncharacterized protein</fullName>
    </submittedName>
</protein>
<organism evidence="2 3">
    <name type="scientific">Pseudoalteromonas tunicata D2</name>
    <dbReference type="NCBI Taxonomy" id="87626"/>
    <lineage>
        <taxon>Bacteria</taxon>
        <taxon>Pseudomonadati</taxon>
        <taxon>Pseudomonadota</taxon>
        <taxon>Gammaproteobacteria</taxon>
        <taxon>Alteromonadales</taxon>
        <taxon>Pseudoalteromonadaceae</taxon>
        <taxon>Pseudoalteromonas</taxon>
    </lineage>
</organism>
<comment type="caution">
    <text evidence="2">The sequence shown here is derived from an EMBL/GenBank/DDBJ whole genome shotgun (WGS) entry which is preliminary data.</text>
</comment>
<dbReference type="HOGENOM" id="CLU_150687_0_0_6"/>
<keyword evidence="1" id="KW-0812">Transmembrane</keyword>
<name>A4CCE8_9GAMM</name>
<gene>
    <name evidence="2" type="ORF">PTD2_14417</name>
</gene>
<feature type="transmembrane region" description="Helical" evidence="1">
    <location>
        <begin position="69"/>
        <end position="87"/>
    </location>
</feature>
<dbReference type="OrthoDB" id="6227426at2"/>
<proteinExistence type="predicted"/>
<feature type="transmembrane region" description="Helical" evidence="1">
    <location>
        <begin position="28"/>
        <end position="48"/>
    </location>
</feature>
<evidence type="ECO:0000313" key="2">
    <source>
        <dbReference type="EMBL" id="EAR27241.1"/>
    </source>
</evidence>
<dbReference type="AlphaFoldDB" id="A4CCE8"/>
<feature type="transmembrane region" description="Helical" evidence="1">
    <location>
        <begin position="93"/>
        <end position="112"/>
    </location>
</feature>
<dbReference type="Proteomes" id="UP000006201">
    <property type="component" value="Unassembled WGS sequence"/>
</dbReference>
<keyword evidence="1" id="KW-1133">Transmembrane helix</keyword>